<dbReference type="GO" id="GO:0005524">
    <property type="term" value="F:ATP binding"/>
    <property type="evidence" value="ECO:0007669"/>
    <property type="project" value="UniProtKB-KW"/>
</dbReference>
<dbReference type="NCBIfam" id="TIGR00016">
    <property type="entry name" value="ackA"/>
    <property type="match status" value="1"/>
</dbReference>
<dbReference type="GO" id="GO:0000287">
    <property type="term" value="F:magnesium ion binding"/>
    <property type="evidence" value="ECO:0007669"/>
    <property type="project" value="UniProtKB-UniRule"/>
</dbReference>
<dbReference type="GO" id="GO:0008776">
    <property type="term" value="F:acetate kinase activity"/>
    <property type="evidence" value="ECO:0007669"/>
    <property type="project" value="UniProtKB-UniRule"/>
</dbReference>
<comment type="caution">
    <text evidence="8">The sequence shown here is derived from an EMBL/GenBank/DDBJ whole genome shotgun (WGS) entry which is preliminary data.</text>
</comment>
<evidence type="ECO:0000313" key="8">
    <source>
        <dbReference type="EMBL" id="MBB3041332.1"/>
    </source>
</evidence>
<name>A0A7W4VT70_9ACTN</name>
<keyword evidence="4 6" id="KW-0418">Kinase</keyword>
<dbReference type="Proteomes" id="UP000589626">
    <property type="component" value="Unassembled WGS sequence"/>
</dbReference>
<comment type="function">
    <text evidence="6">Catalyzes the formation of acetyl phosphate from acetate and ATP. Can also catalyze the reverse reaction.</text>
</comment>
<dbReference type="PROSITE" id="PS01076">
    <property type="entry name" value="ACETATE_KINASE_2"/>
    <property type="match status" value="1"/>
</dbReference>
<dbReference type="EMBL" id="JACHWR010000001">
    <property type="protein sequence ID" value="MBB3041332.1"/>
    <property type="molecule type" value="Genomic_DNA"/>
</dbReference>
<gene>
    <name evidence="6" type="primary">ackA</name>
    <name evidence="8" type="ORF">FHU40_001133</name>
</gene>
<feature type="active site" description="Proton donor/acceptor" evidence="6">
    <location>
        <position position="93"/>
    </location>
</feature>
<comment type="subunit">
    <text evidence="6">Homodimer.</text>
</comment>
<dbReference type="AlphaFoldDB" id="A0A7W4VT70"/>
<dbReference type="InterPro" id="IPR023865">
    <property type="entry name" value="Aliphatic_acid_kinase_CS"/>
</dbReference>
<dbReference type="GO" id="GO:0006083">
    <property type="term" value="P:acetate metabolic process"/>
    <property type="evidence" value="ECO:0007669"/>
    <property type="project" value="TreeGrafter"/>
</dbReference>
<protein>
    <recommendedName>
        <fullName evidence="6">Acetate kinase</fullName>
        <ecNumber evidence="6">2.7.2.1</ecNumber>
    </recommendedName>
    <alternativeName>
        <fullName evidence="6">Acetokinase</fullName>
    </alternativeName>
</protein>
<evidence type="ECO:0000256" key="7">
    <source>
        <dbReference type="RuleBase" id="RU003835"/>
    </source>
</evidence>
<dbReference type="EC" id="2.7.2.1" evidence="6"/>
<dbReference type="PANTHER" id="PTHR21060:SF15">
    <property type="entry name" value="ACETATE KINASE-RELATED"/>
    <property type="match status" value="1"/>
</dbReference>
<evidence type="ECO:0000256" key="2">
    <source>
        <dbReference type="ARBA" id="ARBA00022679"/>
    </source>
</evidence>
<keyword evidence="9" id="KW-1185">Reference proteome</keyword>
<dbReference type="PROSITE" id="PS01075">
    <property type="entry name" value="ACETATE_KINASE_1"/>
    <property type="match status" value="1"/>
</dbReference>
<evidence type="ECO:0000256" key="3">
    <source>
        <dbReference type="ARBA" id="ARBA00022741"/>
    </source>
</evidence>
<comment type="catalytic activity">
    <reaction evidence="6">
        <text>acetate + ATP = acetyl phosphate + ADP</text>
        <dbReference type="Rhea" id="RHEA:11352"/>
        <dbReference type="ChEBI" id="CHEBI:22191"/>
        <dbReference type="ChEBI" id="CHEBI:30089"/>
        <dbReference type="ChEBI" id="CHEBI:30616"/>
        <dbReference type="ChEBI" id="CHEBI:456216"/>
        <dbReference type="EC" id="2.7.2.1"/>
    </reaction>
</comment>
<feature type="site" description="Transition state stabilizer" evidence="6">
    <location>
        <position position="186"/>
    </location>
</feature>
<dbReference type="InterPro" id="IPR000890">
    <property type="entry name" value="Aliphatic_acid_kin_short-chain"/>
</dbReference>
<feature type="binding site" evidence="6">
    <location>
        <position position="329"/>
    </location>
    <ligand>
        <name>Mg(2+)</name>
        <dbReference type="ChEBI" id="CHEBI:18420"/>
    </ligand>
</feature>
<comment type="cofactor">
    <cofactor evidence="6">
        <name>Mg(2+)</name>
        <dbReference type="ChEBI" id="CHEBI:18420"/>
    </cofactor>
    <cofactor evidence="6">
        <name>Mn(2+)</name>
        <dbReference type="ChEBI" id="CHEBI:29035"/>
    </cofactor>
    <text evidence="6">Mg(2+). Can also accept Mn(2+).</text>
</comment>
<proteinExistence type="inferred from homology"/>
<dbReference type="PANTHER" id="PTHR21060">
    <property type="entry name" value="ACETATE KINASE"/>
    <property type="match status" value="1"/>
</dbReference>
<sequence length="342" mass="35949">MRTLVVNPGSSSLKISLLDDGREAHDDGGPYDAIGVRFVHGGSRTSAVLVTAAVLDELEQVSGLAPLHNPPALEAARDLVERHPGVPVVACFDTAFHATMPAAATTYALPREWRERWGLRRYGFHGLSHSYAARRAAELLRRPLEELRIVTCHLGGGASLCAVRGGRSVDTTMGMTPMEGLVMQTRSGSVDPGLMLHLLQSRGVTPDELERVLDRESGLLGLTGTSGDLREVTAAIGSGSTEAVAGLAVYVHRLVREIGAMAAATGGVDALVFTGGVGEHSPDVRRAAVDRLGFLGLGIDELLNPEVSGDADVSASGATASTLVVTAREDLEIEREVRAVLA</sequence>
<feature type="binding site" evidence="6">
    <location>
        <begin position="276"/>
        <end position="280"/>
    </location>
    <ligand>
        <name>ATP</name>
        <dbReference type="ChEBI" id="CHEBI:30616"/>
    </ligand>
</feature>
<accession>A0A7W4VT70</accession>
<keyword evidence="5 6" id="KW-0067">ATP-binding</keyword>
<feature type="binding site" evidence="6">
    <location>
        <position position="37"/>
    </location>
    <ligand>
        <name>substrate</name>
    </ligand>
</feature>
<dbReference type="InterPro" id="IPR043129">
    <property type="entry name" value="ATPase_NBD"/>
</dbReference>
<comment type="caution">
    <text evidence="6">Lacks conserved residue(s) required for the propagation of feature annotation.</text>
</comment>
<evidence type="ECO:0000313" key="9">
    <source>
        <dbReference type="Proteomes" id="UP000589626"/>
    </source>
</evidence>
<keyword evidence="6" id="KW-0963">Cytoplasm</keyword>
<keyword evidence="6" id="KW-0460">Magnesium</keyword>
<evidence type="ECO:0000256" key="1">
    <source>
        <dbReference type="ARBA" id="ARBA00008748"/>
    </source>
</evidence>
<comment type="similarity">
    <text evidence="1 6 7">Belongs to the acetokinase family.</text>
</comment>
<dbReference type="PRINTS" id="PR00471">
    <property type="entry name" value="ACETATEKNASE"/>
</dbReference>
<comment type="subcellular location">
    <subcellularLocation>
        <location evidence="6">Cytoplasm</location>
    </subcellularLocation>
</comment>
<feature type="site" description="Transition state stabilizer" evidence="6">
    <location>
        <position position="125"/>
    </location>
</feature>
<evidence type="ECO:0000256" key="5">
    <source>
        <dbReference type="ARBA" id="ARBA00022840"/>
    </source>
</evidence>
<feature type="binding site" evidence="6">
    <location>
        <begin position="228"/>
        <end position="230"/>
    </location>
    <ligand>
        <name>ATP</name>
        <dbReference type="ChEBI" id="CHEBI:30616"/>
    </ligand>
</feature>
<dbReference type="SUPFAM" id="SSF53067">
    <property type="entry name" value="Actin-like ATPase domain"/>
    <property type="match status" value="2"/>
</dbReference>
<evidence type="ECO:0000256" key="6">
    <source>
        <dbReference type="HAMAP-Rule" id="MF_00020"/>
    </source>
</evidence>
<evidence type="ECO:0000256" key="4">
    <source>
        <dbReference type="ARBA" id="ARBA00022777"/>
    </source>
</evidence>
<dbReference type="UniPathway" id="UPA00340">
    <property type="reaction ID" value="UER00458"/>
</dbReference>
<dbReference type="Pfam" id="PF00871">
    <property type="entry name" value="Acetate_kinase"/>
    <property type="match status" value="1"/>
</dbReference>
<dbReference type="GO" id="GO:0006085">
    <property type="term" value="P:acetyl-CoA biosynthetic process"/>
    <property type="evidence" value="ECO:0007669"/>
    <property type="project" value="UniProtKB-UniRule"/>
</dbReference>
<dbReference type="GO" id="GO:0005737">
    <property type="term" value="C:cytoplasm"/>
    <property type="evidence" value="ECO:0007669"/>
    <property type="project" value="UniProtKB-SubCell"/>
</dbReference>
<keyword evidence="6" id="KW-0479">Metal-binding</keyword>
<reference evidence="8 9" key="1">
    <citation type="submission" date="2020-08" db="EMBL/GenBank/DDBJ databases">
        <title>Sequencing the genomes of 1000 actinobacteria strains.</title>
        <authorList>
            <person name="Klenk H.-P."/>
        </authorList>
    </citation>
    <scope>NUCLEOTIDE SEQUENCE [LARGE SCALE GENOMIC DNA]</scope>
    <source>
        <strain evidence="8 9">DSM 105498</strain>
    </source>
</reference>
<feature type="binding site" evidence="6">
    <location>
        <begin position="153"/>
        <end position="157"/>
    </location>
    <ligand>
        <name>ATP</name>
        <dbReference type="ChEBI" id="CHEBI:30616"/>
    </ligand>
</feature>
<comment type="pathway">
    <text evidence="6">Metabolic intermediate biosynthesis; acetyl-CoA biosynthesis; acetyl-CoA from acetate: step 1/2.</text>
</comment>
<keyword evidence="2 6" id="KW-0808">Transferase</keyword>
<keyword evidence="3 6" id="KW-0547">Nucleotide-binding</keyword>
<dbReference type="HAMAP" id="MF_00020">
    <property type="entry name" value="Acetate_kinase"/>
    <property type="match status" value="1"/>
</dbReference>
<organism evidence="8 9">
    <name type="scientific">Nocardioides soli</name>
    <dbReference type="NCBI Taxonomy" id="1036020"/>
    <lineage>
        <taxon>Bacteria</taxon>
        <taxon>Bacillati</taxon>
        <taxon>Actinomycetota</taxon>
        <taxon>Actinomycetes</taxon>
        <taxon>Propionibacteriales</taxon>
        <taxon>Nocardioidaceae</taxon>
        <taxon>Nocardioides</taxon>
    </lineage>
</organism>
<dbReference type="Gene3D" id="3.30.420.40">
    <property type="match status" value="2"/>
</dbReference>
<dbReference type="InterPro" id="IPR004372">
    <property type="entry name" value="Ac/propionate_kinase"/>
</dbReference>